<dbReference type="PANTHER" id="PTHR30055">
    <property type="entry name" value="HTH-TYPE TRANSCRIPTIONAL REGULATOR RUTR"/>
    <property type="match status" value="1"/>
</dbReference>
<dbReference type="SUPFAM" id="SSF48498">
    <property type="entry name" value="Tetracyclin repressor-like, C-terminal domain"/>
    <property type="match status" value="1"/>
</dbReference>
<accession>A0A1Y5P843</accession>
<evidence type="ECO:0000256" key="4">
    <source>
        <dbReference type="PROSITE-ProRule" id="PRU00335"/>
    </source>
</evidence>
<dbReference type="Gene3D" id="1.10.357.10">
    <property type="entry name" value="Tetracycline Repressor, domain 2"/>
    <property type="match status" value="1"/>
</dbReference>
<feature type="domain" description="HTH tetR-type" evidence="5">
    <location>
        <begin position="12"/>
        <end position="72"/>
    </location>
</feature>
<reference evidence="6" key="1">
    <citation type="submission" date="2016-03" db="EMBL/GenBank/DDBJ databases">
        <authorList>
            <person name="Ploux O."/>
        </authorList>
    </citation>
    <scope>NUCLEOTIDE SEQUENCE</scope>
    <source>
        <strain evidence="6">UC10</strain>
    </source>
</reference>
<evidence type="ECO:0000313" key="6">
    <source>
        <dbReference type="EMBL" id="SBS74807.1"/>
    </source>
</evidence>
<evidence type="ECO:0000256" key="3">
    <source>
        <dbReference type="ARBA" id="ARBA00023163"/>
    </source>
</evidence>
<keyword evidence="3" id="KW-0804">Transcription</keyword>
<dbReference type="PANTHER" id="PTHR30055:SF234">
    <property type="entry name" value="HTH-TYPE TRANSCRIPTIONAL REGULATOR BETI"/>
    <property type="match status" value="1"/>
</dbReference>
<dbReference type="SUPFAM" id="SSF46689">
    <property type="entry name" value="Homeodomain-like"/>
    <property type="match status" value="1"/>
</dbReference>
<dbReference type="Pfam" id="PF21351">
    <property type="entry name" value="TetR_C_41"/>
    <property type="match status" value="1"/>
</dbReference>
<dbReference type="Pfam" id="PF00440">
    <property type="entry name" value="TetR_N"/>
    <property type="match status" value="1"/>
</dbReference>
<dbReference type="GO" id="GO:0003700">
    <property type="term" value="F:DNA-binding transcription factor activity"/>
    <property type="evidence" value="ECO:0007669"/>
    <property type="project" value="TreeGrafter"/>
</dbReference>
<dbReference type="InterPro" id="IPR001647">
    <property type="entry name" value="HTH_TetR"/>
</dbReference>
<dbReference type="PRINTS" id="PR00455">
    <property type="entry name" value="HTHTETR"/>
</dbReference>
<evidence type="ECO:0000259" key="5">
    <source>
        <dbReference type="PROSITE" id="PS50977"/>
    </source>
</evidence>
<evidence type="ECO:0000256" key="2">
    <source>
        <dbReference type="ARBA" id="ARBA00023125"/>
    </source>
</evidence>
<organism evidence="6">
    <name type="scientific">uncultured Mycobacterium sp</name>
    <dbReference type="NCBI Taxonomy" id="171292"/>
    <lineage>
        <taxon>Bacteria</taxon>
        <taxon>Bacillati</taxon>
        <taxon>Actinomycetota</taxon>
        <taxon>Actinomycetes</taxon>
        <taxon>Mycobacteriales</taxon>
        <taxon>Mycobacteriaceae</taxon>
        <taxon>Mycobacterium</taxon>
        <taxon>environmental samples</taxon>
    </lineage>
</organism>
<dbReference type="InterPro" id="IPR036271">
    <property type="entry name" value="Tet_transcr_reg_TetR-rel_C_sf"/>
</dbReference>
<feature type="DNA-binding region" description="H-T-H motif" evidence="4">
    <location>
        <begin position="35"/>
        <end position="54"/>
    </location>
</feature>
<dbReference type="InterPro" id="IPR009057">
    <property type="entry name" value="Homeodomain-like_sf"/>
</dbReference>
<dbReference type="AlphaFoldDB" id="A0A1Y5P843"/>
<dbReference type="EMBL" id="FLQS01000012">
    <property type="protein sequence ID" value="SBS74807.1"/>
    <property type="molecule type" value="Genomic_DNA"/>
</dbReference>
<proteinExistence type="predicted"/>
<gene>
    <name evidence="6" type="ORF">MHPYR_20219</name>
</gene>
<name>A0A1Y5P843_9MYCO</name>
<sequence length="203" mass="21786">MTTRRTQAQRSATTQDALRTAARELWGERGYAEVGTPEIAQRAGVTRGAMYHQYADKAALFLDVVEAVEADVMNRLATATLARQPATPAAALHAAVDAWLDISAEREIRQLILLDAPNVLGWDGFRDIAERYSLGMTEQLLQAAMDSGELEDQPARPLAHILIGALDAAAMTIANAAEPGVTGAEVRRALHGIVNGMLASQLD</sequence>
<keyword evidence="1" id="KW-0805">Transcription regulation</keyword>
<dbReference type="GO" id="GO:0000976">
    <property type="term" value="F:transcription cis-regulatory region binding"/>
    <property type="evidence" value="ECO:0007669"/>
    <property type="project" value="TreeGrafter"/>
</dbReference>
<keyword evidence="2 4" id="KW-0238">DNA-binding</keyword>
<dbReference type="InterPro" id="IPR049484">
    <property type="entry name" value="Rv0078-like_C"/>
</dbReference>
<evidence type="ECO:0000256" key="1">
    <source>
        <dbReference type="ARBA" id="ARBA00023015"/>
    </source>
</evidence>
<dbReference type="InterPro" id="IPR050109">
    <property type="entry name" value="HTH-type_TetR-like_transc_reg"/>
</dbReference>
<protein>
    <submittedName>
        <fullName evidence="6">Regulatory protein TetR</fullName>
    </submittedName>
</protein>
<dbReference type="PROSITE" id="PS50977">
    <property type="entry name" value="HTH_TETR_2"/>
    <property type="match status" value="1"/>
</dbReference>